<evidence type="ECO:0000259" key="1">
    <source>
        <dbReference type="PROSITE" id="PS50211"/>
    </source>
</evidence>
<evidence type="ECO:0000313" key="2">
    <source>
        <dbReference type="EMBL" id="RNA08615.1"/>
    </source>
</evidence>
<dbReference type="InterPro" id="IPR043153">
    <property type="entry name" value="DENN_C"/>
</dbReference>
<dbReference type="Gene3D" id="3.40.50.11500">
    <property type="match status" value="1"/>
</dbReference>
<evidence type="ECO:0000313" key="3">
    <source>
        <dbReference type="Proteomes" id="UP000276133"/>
    </source>
</evidence>
<dbReference type="Gene3D" id="3.30.450.200">
    <property type="match status" value="1"/>
</dbReference>
<accession>A0A3M7QCE5</accession>
<dbReference type="EMBL" id="REGN01006687">
    <property type="protein sequence ID" value="RNA08615.1"/>
    <property type="molecule type" value="Genomic_DNA"/>
</dbReference>
<dbReference type="SMART" id="SM00800">
    <property type="entry name" value="uDENN"/>
    <property type="match status" value="1"/>
</dbReference>
<dbReference type="PANTHER" id="PTHR12296">
    <property type="entry name" value="DENN DOMAIN-CONTAINING PROTEIN 4"/>
    <property type="match status" value="1"/>
</dbReference>
<dbReference type="Proteomes" id="UP000276133">
    <property type="component" value="Unassembled WGS sequence"/>
</dbReference>
<proteinExistence type="predicted"/>
<comment type="caution">
    <text evidence="2">The sequence shown here is derived from an EMBL/GenBank/DDBJ whole genome shotgun (WGS) entry which is preliminary data.</text>
</comment>
<gene>
    <name evidence="2" type="ORF">BpHYR1_049210</name>
</gene>
<dbReference type="InterPro" id="IPR005113">
    <property type="entry name" value="uDENN_dom"/>
</dbReference>
<sequence length="941" mass="109483">MTKKLHNSLIDYLVLVGCDKDTGLIFKDQFAGNENLDEILSIPIEPSILSVISCDLATYPSSHNQINTKYPPYKLTKDVSFDLGDSKEEINSRHVALKPVEVPIQADVLYNLAQFCFPNQAFVSKLKIDPFVHSFVLTDMEGKKKFSVALTYFREFYCSKNDETNMFELVEIFSEDEMKEKRNYFQIYVPTSIILMSQFSYFDVLKDCVSKIYNSISSISKSLNSIMERFAFQFTHLPVPPKSLTRFGLILEASFDDVFISLNPSDEFENQVFDLSLSLLFNRFAFDDILIVIFGFLSESKMLFISKNTSLLTPVLECFMKLIQPFKWFLSYVPLLPGSQLGYIEAPHPFIMGFCSDYENLKNQLEEDNDLMIIDIDEKKIYKNNDFVNFPQNFVDDLRKNFNLMDLNEIETKKLTSPTKFDNDLQKRFDKSIRDDYNSKIFDLFVEFYVEIFGDLTQFIKWQTKKFDKENYFNSVNESDLEFYKKVINTSIFEIFINSLIKNISEDKPDLYYQKQIAKSSDKRCLHKLEARSNSNVNFIRLITKTLVFKSPKTAIQDFTNELKNTNILFHKDSILYLRGLYFILINQHIDGFRDFFQIDSKNLFPKELIKENILPFLPISQIEKIKSQDYYISSEDFKKFDDDNENENNSAFGNSINSLDTFEDIEFLNDLKFDEFTQKLIFLEIRLDNEISRRLFDALTIGNSKLDFATFEIFIDTYQLKESELNKIKKFLPKNKIRTKEFALKISNHTLVPNYGIGNLVLTQKCLYLLELGTNKRKVITEIKDIISIEKTQYNNGLFNSKSALKINTLNEAVHISPDNEVNVWYLLFNELCSSFRIANETKDSSVVQLAAINVILMDSVLQSGLNSIANHSRDLDKSIKYLCFYTLYKSELSKLNMSKDAKKILHLKINPSIREYTYQSVESIISADIDGYPTVWCAV</sequence>
<keyword evidence="3" id="KW-1185">Reference proteome</keyword>
<dbReference type="STRING" id="10195.A0A3M7QCE5"/>
<dbReference type="PANTHER" id="PTHR12296:SF21">
    <property type="entry name" value="DENN DOMAIN-CONTAINING PROTEIN 3"/>
    <property type="match status" value="1"/>
</dbReference>
<feature type="domain" description="UDENN" evidence="1">
    <location>
        <begin position="72"/>
        <end position="509"/>
    </location>
</feature>
<dbReference type="AlphaFoldDB" id="A0A3M7QCE5"/>
<organism evidence="2 3">
    <name type="scientific">Brachionus plicatilis</name>
    <name type="common">Marine rotifer</name>
    <name type="synonym">Brachionus muelleri</name>
    <dbReference type="NCBI Taxonomy" id="10195"/>
    <lineage>
        <taxon>Eukaryota</taxon>
        <taxon>Metazoa</taxon>
        <taxon>Spiralia</taxon>
        <taxon>Gnathifera</taxon>
        <taxon>Rotifera</taxon>
        <taxon>Eurotatoria</taxon>
        <taxon>Monogononta</taxon>
        <taxon>Pseudotrocha</taxon>
        <taxon>Ploima</taxon>
        <taxon>Brachionidae</taxon>
        <taxon>Brachionus</taxon>
    </lineage>
</organism>
<dbReference type="Pfam" id="PF02141">
    <property type="entry name" value="DENN"/>
    <property type="match status" value="1"/>
</dbReference>
<dbReference type="SMART" id="SM00799">
    <property type="entry name" value="DENN"/>
    <property type="match status" value="1"/>
</dbReference>
<name>A0A3M7QCE5_BRAPC</name>
<dbReference type="InterPro" id="IPR037516">
    <property type="entry name" value="Tripartite_DENN"/>
</dbReference>
<dbReference type="GO" id="GO:0005085">
    <property type="term" value="F:guanyl-nucleotide exchange factor activity"/>
    <property type="evidence" value="ECO:0007669"/>
    <property type="project" value="UniProtKB-ARBA"/>
</dbReference>
<dbReference type="InterPro" id="IPR001194">
    <property type="entry name" value="cDENN_dom"/>
</dbReference>
<feature type="non-terminal residue" evidence="2">
    <location>
        <position position="941"/>
    </location>
</feature>
<dbReference type="Pfam" id="PF03456">
    <property type="entry name" value="uDENN"/>
    <property type="match status" value="1"/>
</dbReference>
<dbReference type="GO" id="GO:0031410">
    <property type="term" value="C:cytoplasmic vesicle"/>
    <property type="evidence" value="ECO:0007669"/>
    <property type="project" value="TreeGrafter"/>
</dbReference>
<dbReference type="InterPro" id="IPR051696">
    <property type="entry name" value="DENN_Domain_GEFs"/>
</dbReference>
<dbReference type="GO" id="GO:0032483">
    <property type="term" value="P:regulation of Rab protein signal transduction"/>
    <property type="evidence" value="ECO:0007669"/>
    <property type="project" value="TreeGrafter"/>
</dbReference>
<protein>
    <submittedName>
        <fullName evidence="2">DENN domain-containing 3-like</fullName>
    </submittedName>
</protein>
<reference evidence="2 3" key="1">
    <citation type="journal article" date="2018" name="Sci. Rep.">
        <title>Genomic signatures of local adaptation to the degree of environmental predictability in rotifers.</title>
        <authorList>
            <person name="Franch-Gras L."/>
            <person name="Hahn C."/>
            <person name="Garcia-Roger E.M."/>
            <person name="Carmona M.J."/>
            <person name="Serra M."/>
            <person name="Gomez A."/>
        </authorList>
    </citation>
    <scope>NUCLEOTIDE SEQUENCE [LARGE SCALE GENOMIC DNA]</scope>
    <source>
        <strain evidence="2">HYR1</strain>
    </source>
</reference>
<dbReference type="PROSITE" id="PS50211">
    <property type="entry name" value="DENN"/>
    <property type="match status" value="1"/>
</dbReference>
<dbReference type="OrthoDB" id="6019893at2759"/>